<dbReference type="RefSeq" id="WP_065272091.1">
    <property type="nucleotide sequence ID" value="NZ_CP015124.1"/>
</dbReference>
<name>A0A1B0ZSU4_9RHOB</name>
<reference evidence="1 3" key="1">
    <citation type="submission" date="2016-04" db="EMBL/GenBank/DDBJ databases">
        <authorList>
            <person name="Evans L.H."/>
            <person name="Alamgir A."/>
            <person name="Owens N."/>
            <person name="Weber N.D."/>
            <person name="Virtaneva K."/>
            <person name="Barbian K."/>
            <person name="Babar A."/>
            <person name="Rosenke K."/>
        </authorList>
    </citation>
    <scope>NUCLEOTIDE SEQUENCE [LARGE SCALE GENOMIC DNA]</scope>
    <source>
        <strain evidence="1 3">JL2886</strain>
    </source>
</reference>
<dbReference type="Proteomes" id="UP001218364">
    <property type="component" value="Unassembled WGS sequence"/>
</dbReference>
<organism evidence="1 3">
    <name type="scientific">Phaeobacter gallaeciensis</name>
    <dbReference type="NCBI Taxonomy" id="60890"/>
    <lineage>
        <taxon>Bacteria</taxon>
        <taxon>Pseudomonadati</taxon>
        <taxon>Pseudomonadota</taxon>
        <taxon>Alphaproteobacteria</taxon>
        <taxon>Rhodobacterales</taxon>
        <taxon>Roseobacteraceae</taxon>
        <taxon>Phaeobacter</taxon>
    </lineage>
</organism>
<protein>
    <submittedName>
        <fullName evidence="1">Uncharacterized protein</fullName>
    </submittedName>
</protein>
<evidence type="ECO:0000313" key="3">
    <source>
        <dbReference type="Proteomes" id="UP000092565"/>
    </source>
</evidence>
<evidence type="ECO:0000313" key="2">
    <source>
        <dbReference type="EMBL" id="MDE4166196.1"/>
    </source>
</evidence>
<dbReference type="AlphaFoldDB" id="A0A1B0ZSU4"/>
<sequence>MAHPYHVLASVNLPDGTNSICVDIFRRDDGSFGFDLFRREPEDGRGWFSIGYFGDRRFNSAAEAAVTACADVHWLKDAAPDLVQRFKSQRAASD</sequence>
<evidence type="ECO:0000313" key="4">
    <source>
        <dbReference type="Proteomes" id="UP001218364"/>
    </source>
</evidence>
<evidence type="ECO:0000313" key="1">
    <source>
        <dbReference type="EMBL" id="ANP37241.1"/>
    </source>
</evidence>
<dbReference type="EMBL" id="JARCJK010000004">
    <property type="protein sequence ID" value="MDE4166196.1"/>
    <property type="molecule type" value="Genomic_DNA"/>
</dbReference>
<accession>A0A1B0ZSU4</accession>
<reference evidence="2 4" key="2">
    <citation type="submission" date="2023-02" db="EMBL/GenBank/DDBJ databases">
        <title>Population genomics of bacteria associated with diatom.</title>
        <authorList>
            <person name="Xie J."/>
            <person name="Wang H."/>
        </authorList>
    </citation>
    <scope>NUCLEOTIDE SEQUENCE [LARGE SCALE GENOMIC DNA]</scope>
    <source>
        <strain evidence="2 4">PT47_8</strain>
    </source>
</reference>
<dbReference type="Proteomes" id="UP000092565">
    <property type="component" value="Chromosome"/>
</dbReference>
<dbReference type="OrthoDB" id="5195437at2"/>
<keyword evidence="3" id="KW-1185">Reference proteome</keyword>
<dbReference type="EMBL" id="CP015124">
    <property type="protein sequence ID" value="ANP37241.1"/>
    <property type="molecule type" value="Genomic_DNA"/>
</dbReference>
<gene>
    <name evidence="1" type="ORF">JL2886_02352</name>
    <name evidence="2" type="ORF">PXK24_10855</name>
</gene>
<proteinExistence type="predicted"/>